<organism evidence="3">
    <name type="scientific">Caedibacter taeniospiralis</name>
    <dbReference type="NCBI Taxonomy" id="28907"/>
    <lineage>
        <taxon>Bacteria</taxon>
        <taxon>Pseudomonadati</taxon>
        <taxon>Pseudomonadota</taxon>
        <taxon>Gammaproteobacteria</taxon>
        <taxon>Thiotrichales</taxon>
        <taxon>Fastidiosibacteraceae</taxon>
        <taxon>Caedibacter</taxon>
    </lineage>
</organism>
<proteinExistence type="predicted"/>
<dbReference type="RefSeq" id="WP_011178458.1">
    <property type="nucleotide sequence ID" value="NC_005915.1"/>
</dbReference>
<geneLocation type="plasmid" evidence="3">
    <name>pKAP298</name>
</geneLocation>
<dbReference type="AlphaFoldDB" id="Q6TFF2"/>
<dbReference type="Pfam" id="PF13730">
    <property type="entry name" value="HTH_36"/>
    <property type="match status" value="1"/>
</dbReference>
<reference evidence="3" key="1">
    <citation type="journal article" date="2005" name="J. Mol. Evol.">
        <title>Sequence, transcription activity, and evolutionary origin of the R-body coding plasmid pKAP298 from the intracellular parasitic bacterium Caedibacter taeniospiralis.</title>
        <authorList>
            <person name="Jeblick J."/>
            <person name="Kusch J."/>
        </authorList>
    </citation>
    <scope>NUCLEOTIDE SEQUENCE</scope>
    <source>
        <plasmid evidence="3">pKAP298</plasmid>
    </source>
</reference>
<feature type="domain" description="UBA" evidence="2">
    <location>
        <begin position="228"/>
        <end position="271"/>
    </location>
</feature>
<evidence type="ECO:0000259" key="2">
    <source>
        <dbReference type="PROSITE" id="PS50030"/>
    </source>
</evidence>
<feature type="region of interest" description="Disordered" evidence="1">
    <location>
        <begin position="138"/>
        <end position="178"/>
    </location>
</feature>
<accession>Q6TFF2</accession>
<protein>
    <recommendedName>
        <fullName evidence="2">UBA domain-containing protein</fullName>
    </recommendedName>
</protein>
<evidence type="ECO:0000256" key="1">
    <source>
        <dbReference type="SAM" id="MobiDB-lite"/>
    </source>
</evidence>
<dbReference type="PROSITE" id="PS50030">
    <property type="entry name" value="UBA"/>
    <property type="match status" value="1"/>
</dbReference>
<dbReference type="EMBL" id="AY422720">
    <property type="protein sequence ID" value="AAR87107.1"/>
    <property type="molecule type" value="Genomic_DNA"/>
</dbReference>
<sequence length="436" mass="50219">MNQIYHMKQTQVLNDEEKDMVKIPKSYFLLEGVSLIQVGLLSKIKMLSSNDEGVCYASDDFFAKFFNMCKKSIKRHIDKLASFGYLHRKKDLNNNSILQRKIWVVDEAIKRNIQKKNKTELKITQNCTNQGFLDKTGKKMDKTGKKMDKTGKKMDKTGKKMDKTGKKMDKTGKKMDKPCIVNTSQTHTLQGVDSSLHKNTEENKRSIITARKEILQTDESHYAENVTDFDDDFFCFSELMDMGFSSENAMGLIKKHGKNKIEQGFETIYNENKKSKIHNLAGYLCKLLENGFKPLNTNDTEVLNEEKQAQVKQSEENFEIINKWWRKNGLTLQYHLNTDLKASRKLAFELKDIILYNPTSITKKSLDELLNGKIATIQSIEKFAEAIIAQKDDEIKVENTPDLEEKTQPNQPLKNDENLAENAIVKHIQKHGKITD</sequence>
<keyword evidence="3" id="KW-0614">Plasmid</keyword>
<dbReference type="InterPro" id="IPR015940">
    <property type="entry name" value="UBA"/>
</dbReference>
<name>Q6TFF2_CAETA</name>
<evidence type="ECO:0000313" key="3">
    <source>
        <dbReference type="EMBL" id="AAR87107.1"/>
    </source>
</evidence>
<feature type="compositionally biased region" description="Basic and acidic residues" evidence="1">
    <location>
        <begin position="138"/>
        <end position="177"/>
    </location>
</feature>